<dbReference type="Proteomes" id="UP001151478">
    <property type="component" value="Unassembled WGS sequence"/>
</dbReference>
<keyword evidence="1" id="KW-0812">Transmembrane</keyword>
<keyword evidence="1" id="KW-0472">Membrane</keyword>
<sequence length="319" mass="37580">MKTIHTQILIVFLASILFISCSERNYFDNGEKSNSFKRGKTMYRLGDNLSWKNATINDSLWKDEVEIIEDQIFWSRTDVEILKEPEELSLYGIVINQHGEYEVFWDGVLIGKNGDPKNSLNSDKKSGMVSAFMIPRTLSTKGNHKLVIRKSIHFHLDFNLHFYYYISNYDQILQGEIKEMVFIHIFAGAFLMAALYLFLLFISNRKNYATLIFSVNCFLFFLLILFEYMRSYINIHYSYHHTRLEIIGIITFLISILTPVYFSLQFKFPKRTKILFLYLAILTFIFIREHENHDSTAYNMIVFMWSVSLANVIFGVIKK</sequence>
<keyword evidence="3" id="KW-1185">Reference proteome</keyword>
<feature type="transmembrane region" description="Helical" evidence="1">
    <location>
        <begin position="208"/>
        <end position="226"/>
    </location>
</feature>
<feature type="transmembrane region" description="Helical" evidence="1">
    <location>
        <begin position="246"/>
        <end position="262"/>
    </location>
</feature>
<evidence type="ECO:0000313" key="3">
    <source>
        <dbReference type="Proteomes" id="UP001151478"/>
    </source>
</evidence>
<dbReference type="RefSeq" id="WP_274270266.1">
    <property type="nucleotide sequence ID" value="NZ_JAOSLC020000003.1"/>
</dbReference>
<protein>
    <recommendedName>
        <fullName evidence="4">7TM-DISM receptor extracellular domain-containing protein</fullName>
    </recommendedName>
</protein>
<accession>A0ABT5S9L1</accession>
<comment type="caution">
    <text evidence="2">The sequence shown here is derived from an EMBL/GenBank/DDBJ whole genome shotgun (WGS) entry which is preliminary data.</text>
</comment>
<organism evidence="2 3">
    <name type="scientific">Polaribacter ponticola</name>
    <dbReference type="NCBI Taxonomy" id="2978475"/>
    <lineage>
        <taxon>Bacteria</taxon>
        <taxon>Pseudomonadati</taxon>
        <taxon>Bacteroidota</taxon>
        <taxon>Flavobacteriia</taxon>
        <taxon>Flavobacteriales</taxon>
        <taxon>Flavobacteriaceae</taxon>
    </lineage>
</organism>
<feature type="transmembrane region" description="Helical" evidence="1">
    <location>
        <begin position="296"/>
        <end position="317"/>
    </location>
</feature>
<evidence type="ECO:0008006" key="4">
    <source>
        <dbReference type="Google" id="ProtNLM"/>
    </source>
</evidence>
<feature type="transmembrane region" description="Helical" evidence="1">
    <location>
        <begin position="181"/>
        <end position="201"/>
    </location>
</feature>
<evidence type="ECO:0000313" key="2">
    <source>
        <dbReference type="EMBL" id="MDD7913982.1"/>
    </source>
</evidence>
<name>A0ABT5S9L1_9FLAO</name>
<dbReference type="EMBL" id="JAOSLC020000003">
    <property type="protein sequence ID" value="MDD7913982.1"/>
    <property type="molecule type" value="Genomic_DNA"/>
</dbReference>
<reference evidence="2" key="1">
    <citation type="submission" date="2023-02" db="EMBL/GenBank/DDBJ databases">
        <title>Polaribacter ponticola sp. nov., isolated from seawater.</title>
        <authorList>
            <person name="Baek J.H."/>
            <person name="Kim J.M."/>
            <person name="Choi D.G."/>
            <person name="Jeon C.O."/>
        </authorList>
    </citation>
    <scope>NUCLEOTIDE SEQUENCE</scope>
    <source>
        <strain evidence="2">MSW5</strain>
    </source>
</reference>
<keyword evidence="1" id="KW-1133">Transmembrane helix</keyword>
<proteinExistence type="predicted"/>
<dbReference type="PROSITE" id="PS51257">
    <property type="entry name" value="PROKAR_LIPOPROTEIN"/>
    <property type="match status" value="1"/>
</dbReference>
<gene>
    <name evidence="2" type="ORF">N5A56_005870</name>
</gene>
<evidence type="ECO:0000256" key="1">
    <source>
        <dbReference type="SAM" id="Phobius"/>
    </source>
</evidence>
<feature type="transmembrane region" description="Helical" evidence="1">
    <location>
        <begin position="274"/>
        <end position="290"/>
    </location>
</feature>